<protein>
    <submittedName>
        <fullName evidence="9">ComEC/Rec2 family competence protein</fullName>
    </submittedName>
</protein>
<keyword evidence="5 6" id="KW-0472">Membrane</keyword>
<dbReference type="EMBL" id="JAZHOF010000013">
    <property type="protein sequence ID" value="MEJ8574621.1"/>
    <property type="molecule type" value="Genomic_DNA"/>
</dbReference>
<keyword evidence="10" id="KW-1185">Reference proteome</keyword>
<gene>
    <name evidence="9" type="ORF">V3328_24290</name>
</gene>
<reference evidence="9 10" key="1">
    <citation type="submission" date="2024-02" db="EMBL/GenBank/DDBJ databases">
        <title>Genome analysis and characterization of Microbaculum marinisediminis sp. nov., isolated from marine sediment.</title>
        <authorList>
            <person name="Du Z.-J."/>
            <person name="Ye Y.-Q."/>
            <person name="Zhang Z.-R."/>
            <person name="Yuan S.-M."/>
            <person name="Zhang X.-Y."/>
        </authorList>
    </citation>
    <scope>NUCLEOTIDE SEQUENCE [LARGE SCALE GENOMIC DNA]</scope>
    <source>
        <strain evidence="9 10">SDUM1044001</strain>
    </source>
</reference>
<keyword evidence="2" id="KW-1003">Cell membrane</keyword>
<feature type="domain" description="ComEC/Rec2-related protein" evidence="7">
    <location>
        <begin position="269"/>
        <end position="553"/>
    </location>
</feature>
<dbReference type="PANTHER" id="PTHR30619">
    <property type="entry name" value="DNA INTERNALIZATION/COMPETENCE PROTEIN COMEC/REC2"/>
    <property type="match status" value="1"/>
</dbReference>
<feature type="transmembrane region" description="Helical" evidence="6">
    <location>
        <begin position="434"/>
        <end position="458"/>
    </location>
</feature>
<dbReference type="Pfam" id="PF03772">
    <property type="entry name" value="Competence"/>
    <property type="match status" value="1"/>
</dbReference>
<feature type="transmembrane region" description="Helical" evidence="6">
    <location>
        <begin position="555"/>
        <end position="573"/>
    </location>
</feature>
<dbReference type="Pfam" id="PF13567">
    <property type="entry name" value="DUF4131"/>
    <property type="match status" value="1"/>
</dbReference>
<evidence type="ECO:0000256" key="5">
    <source>
        <dbReference type="ARBA" id="ARBA00023136"/>
    </source>
</evidence>
<keyword evidence="3 6" id="KW-0812">Transmembrane</keyword>
<comment type="subcellular location">
    <subcellularLocation>
        <location evidence="1">Cell membrane</location>
        <topology evidence="1">Multi-pass membrane protein</topology>
    </subcellularLocation>
</comment>
<organism evidence="9 10">
    <name type="scientific">Microbaculum marinum</name>
    <dbReference type="NCBI Taxonomy" id="1764581"/>
    <lineage>
        <taxon>Bacteria</taxon>
        <taxon>Pseudomonadati</taxon>
        <taxon>Pseudomonadota</taxon>
        <taxon>Alphaproteobacteria</taxon>
        <taxon>Hyphomicrobiales</taxon>
        <taxon>Tepidamorphaceae</taxon>
        <taxon>Microbaculum</taxon>
    </lineage>
</organism>
<sequence>MSDETSTGRRLLPVIAARSGNLPVQVGMRPVGFVRPLSAAERMDGERDRLFLWTPVAFGSGIAVYFALPREPSLVAVILLCVVAGLAVRHTGFARPTGAIVLGALLAALGLADGTVRARLVAGPVIMERIGPVAVTGRIVSVDSREGGAARLLVAPAELGANLPPPRLLSLWSRGNWAIPQPGTVVSFDAVIMPPPDAAAPGAFDYARQAYFDGIGGVGFIVSAPVPRPSDPPGLIENFLDRVERLRLGIAVRIVGTLPGSPGAVAAALVTGQRGAIPEADQEALRMSGLAHILAISGLHMMLVVGTLFWTVRAALALSPALALTRPIKKWAAIVALAGGAGYLLLSGGSIATQRAFVMAAIMLVAILFDRPAITLRNVAVAAWMVLALTPEALVSASFQMSFAATIALVAAYEAVQMAAARAPDRAAKPLLLFLRRALIGLVFTSLIAGLATGPFAAFHFNRVAVYGLIANVVAMPLVSLVVMPAGLLAVVLMPFGLEAPALGAMGLGIEGVLAVAHHVSGWDGAIRMVPAMPVLGLAAVAAGGLWLSLWRTSWRYLGVPLIIVGMATPWLMPIPDLFVSRDAGMAAVRMDDGGLVFVPRARSQYVAETWLRRVGQPETAQAAATASCDEAGCIAASPRLRVAVVEEPMAFAEDCAWADVVVSELVPPEWCRSDALVFGPLDVARLGAVSVRATPHGLKLTSATELAGDRPWTRRSVSPDEPSD</sequence>
<evidence type="ECO:0000259" key="8">
    <source>
        <dbReference type="Pfam" id="PF13567"/>
    </source>
</evidence>
<feature type="transmembrane region" description="Helical" evidence="6">
    <location>
        <begin position="356"/>
        <end position="374"/>
    </location>
</feature>
<dbReference type="GO" id="GO:0005886">
    <property type="term" value="C:plasma membrane"/>
    <property type="evidence" value="ECO:0007669"/>
    <property type="project" value="UniProtKB-SubCell"/>
</dbReference>
<feature type="transmembrane region" description="Helical" evidence="6">
    <location>
        <begin position="74"/>
        <end position="92"/>
    </location>
</feature>
<feature type="transmembrane region" description="Helical" evidence="6">
    <location>
        <begin position="526"/>
        <end position="548"/>
    </location>
</feature>
<dbReference type="InterPro" id="IPR025405">
    <property type="entry name" value="DUF4131"/>
</dbReference>
<feature type="domain" description="DUF4131" evidence="8">
    <location>
        <begin position="72"/>
        <end position="224"/>
    </location>
</feature>
<comment type="caution">
    <text evidence="9">The sequence shown here is derived from an EMBL/GenBank/DDBJ whole genome shotgun (WGS) entry which is preliminary data.</text>
</comment>
<dbReference type="InterPro" id="IPR052159">
    <property type="entry name" value="Competence_DNA_uptake"/>
</dbReference>
<dbReference type="InterPro" id="IPR004477">
    <property type="entry name" value="ComEC_N"/>
</dbReference>
<evidence type="ECO:0000313" key="9">
    <source>
        <dbReference type="EMBL" id="MEJ8574621.1"/>
    </source>
</evidence>
<evidence type="ECO:0000256" key="3">
    <source>
        <dbReference type="ARBA" id="ARBA00022692"/>
    </source>
</evidence>
<feature type="transmembrane region" description="Helical" evidence="6">
    <location>
        <begin position="394"/>
        <end position="413"/>
    </location>
</feature>
<dbReference type="AlphaFoldDB" id="A0AAW9RY56"/>
<accession>A0AAW9RY56</accession>
<evidence type="ECO:0000256" key="1">
    <source>
        <dbReference type="ARBA" id="ARBA00004651"/>
    </source>
</evidence>
<evidence type="ECO:0000256" key="6">
    <source>
        <dbReference type="SAM" id="Phobius"/>
    </source>
</evidence>
<dbReference type="NCBIfam" id="TIGR00360">
    <property type="entry name" value="ComEC_N-term"/>
    <property type="match status" value="1"/>
</dbReference>
<feature type="transmembrane region" description="Helical" evidence="6">
    <location>
        <begin position="290"/>
        <end position="311"/>
    </location>
</feature>
<feature type="transmembrane region" description="Helical" evidence="6">
    <location>
        <begin position="464"/>
        <end position="493"/>
    </location>
</feature>
<dbReference type="Proteomes" id="UP001378188">
    <property type="component" value="Unassembled WGS sequence"/>
</dbReference>
<dbReference type="RefSeq" id="WP_340332323.1">
    <property type="nucleotide sequence ID" value="NZ_JAZHOF010000013.1"/>
</dbReference>
<evidence type="ECO:0000313" key="10">
    <source>
        <dbReference type="Proteomes" id="UP001378188"/>
    </source>
</evidence>
<feature type="transmembrane region" description="Helical" evidence="6">
    <location>
        <begin position="50"/>
        <end position="68"/>
    </location>
</feature>
<feature type="transmembrane region" description="Helical" evidence="6">
    <location>
        <begin position="331"/>
        <end position="349"/>
    </location>
</feature>
<dbReference type="PANTHER" id="PTHR30619:SF1">
    <property type="entry name" value="RECOMBINATION PROTEIN 2"/>
    <property type="match status" value="1"/>
</dbReference>
<evidence type="ECO:0000256" key="4">
    <source>
        <dbReference type="ARBA" id="ARBA00022989"/>
    </source>
</evidence>
<proteinExistence type="predicted"/>
<keyword evidence="4 6" id="KW-1133">Transmembrane helix</keyword>
<evidence type="ECO:0000259" key="7">
    <source>
        <dbReference type="Pfam" id="PF03772"/>
    </source>
</evidence>
<name>A0AAW9RY56_9HYPH</name>
<evidence type="ECO:0000256" key="2">
    <source>
        <dbReference type="ARBA" id="ARBA00022475"/>
    </source>
</evidence>